<dbReference type="GO" id="GO:0016705">
    <property type="term" value="F:oxidoreductase activity, acting on paired donors, with incorporation or reduction of molecular oxygen"/>
    <property type="evidence" value="ECO:0007669"/>
    <property type="project" value="InterPro"/>
</dbReference>
<keyword evidence="6" id="KW-0560">Oxidoreductase</keyword>
<comment type="caution">
    <text evidence="7">The sequence shown here is derived from an EMBL/GenBank/DDBJ whole genome shotgun (WGS) entry which is preliminary data.</text>
</comment>
<keyword evidence="3 5" id="KW-0479">Metal-binding</keyword>
<comment type="similarity">
    <text evidence="6">Belongs to the cytochrome P450 family.</text>
</comment>
<dbReference type="VEuPathDB" id="FungiDB:F4678DRAFT_443995"/>
<dbReference type="SUPFAM" id="SSF48264">
    <property type="entry name" value="Cytochrome P450"/>
    <property type="match status" value="1"/>
</dbReference>
<dbReference type="InterPro" id="IPR050121">
    <property type="entry name" value="Cytochrome_P450_monoxygenase"/>
</dbReference>
<organism evidence="7 8">
    <name type="scientific">Xylaria arbuscula</name>
    <dbReference type="NCBI Taxonomy" id="114810"/>
    <lineage>
        <taxon>Eukaryota</taxon>
        <taxon>Fungi</taxon>
        <taxon>Dikarya</taxon>
        <taxon>Ascomycota</taxon>
        <taxon>Pezizomycotina</taxon>
        <taxon>Sordariomycetes</taxon>
        <taxon>Xylariomycetidae</taxon>
        <taxon>Xylariales</taxon>
        <taxon>Xylariaceae</taxon>
        <taxon>Xylaria</taxon>
    </lineage>
</organism>
<evidence type="ECO:0008006" key="9">
    <source>
        <dbReference type="Google" id="ProtNLM"/>
    </source>
</evidence>
<dbReference type="AlphaFoldDB" id="A0A9W8TPU3"/>
<proteinExistence type="inferred from homology"/>
<dbReference type="GO" id="GO:0005506">
    <property type="term" value="F:iron ion binding"/>
    <property type="evidence" value="ECO:0007669"/>
    <property type="project" value="InterPro"/>
</dbReference>
<evidence type="ECO:0000256" key="4">
    <source>
        <dbReference type="ARBA" id="ARBA00023004"/>
    </source>
</evidence>
<comment type="cofactor">
    <cofactor evidence="1 5">
        <name>heme</name>
        <dbReference type="ChEBI" id="CHEBI:30413"/>
    </cofactor>
</comment>
<evidence type="ECO:0000256" key="2">
    <source>
        <dbReference type="ARBA" id="ARBA00022617"/>
    </source>
</evidence>
<dbReference type="Gene3D" id="1.10.630.10">
    <property type="entry name" value="Cytochrome P450"/>
    <property type="match status" value="1"/>
</dbReference>
<keyword evidence="2 5" id="KW-0349">Heme</keyword>
<evidence type="ECO:0000313" key="8">
    <source>
        <dbReference type="Proteomes" id="UP001148614"/>
    </source>
</evidence>
<dbReference type="InterPro" id="IPR017972">
    <property type="entry name" value="Cyt_P450_CS"/>
</dbReference>
<evidence type="ECO:0000256" key="3">
    <source>
        <dbReference type="ARBA" id="ARBA00022723"/>
    </source>
</evidence>
<feature type="binding site" description="axial binding residue" evidence="5">
    <location>
        <position position="72"/>
    </location>
    <ligand>
        <name>heme</name>
        <dbReference type="ChEBI" id="CHEBI:30413"/>
    </ligand>
    <ligandPart>
        <name>Fe</name>
        <dbReference type="ChEBI" id="CHEBI:18248"/>
    </ligandPart>
</feature>
<evidence type="ECO:0000256" key="6">
    <source>
        <dbReference type="RuleBase" id="RU000461"/>
    </source>
</evidence>
<name>A0A9W8TPU3_9PEZI</name>
<dbReference type="GO" id="GO:0004497">
    <property type="term" value="F:monooxygenase activity"/>
    <property type="evidence" value="ECO:0007669"/>
    <property type="project" value="UniProtKB-KW"/>
</dbReference>
<dbReference type="InterPro" id="IPR002401">
    <property type="entry name" value="Cyt_P450_E_grp-I"/>
</dbReference>
<dbReference type="PROSITE" id="PS00086">
    <property type="entry name" value="CYTOCHROME_P450"/>
    <property type="match status" value="1"/>
</dbReference>
<keyword evidence="4 5" id="KW-0408">Iron</keyword>
<evidence type="ECO:0000313" key="7">
    <source>
        <dbReference type="EMBL" id="KAJ3577450.1"/>
    </source>
</evidence>
<evidence type="ECO:0000256" key="5">
    <source>
        <dbReference type="PIRSR" id="PIRSR602401-1"/>
    </source>
</evidence>
<reference evidence="7" key="1">
    <citation type="submission" date="2022-07" db="EMBL/GenBank/DDBJ databases">
        <title>Genome Sequence of Xylaria arbuscula.</title>
        <authorList>
            <person name="Buettner E."/>
        </authorList>
    </citation>
    <scope>NUCLEOTIDE SEQUENCE</scope>
    <source>
        <strain evidence="7">VT107</strain>
    </source>
</reference>
<dbReference type="InterPro" id="IPR001128">
    <property type="entry name" value="Cyt_P450"/>
</dbReference>
<gene>
    <name evidence="7" type="ORF">NPX13_g3117</name>
</gene>
<accession>A0A9W8TPU3</accession>
<dbReference type="PRINTS" id="PR00463">
    <property type="entry name" value="EP450I"/>
</dbReference>
<sequence length="128" mass="14613">MSVNRLTPEQGMSIGGHWIPGNTTVHSPPYTMHRDPEAFPNPEQFIPERWLAEDAKDLQAHFIPFSGGARACIGRNITYLEQTVIMASLVHRYDFELLSPDFELTQREGFTCSPGDMPVKIRMRKPRE</sequence>
<dbReference type="GO" id="GO:0020037">
    <property type="term" value="F:heme binding"/>
    <property type="evidence" value="ECO:0007669"/>
    <property type="project" value="InterPro"/>
</dbReference>
<dbReference type="PANTHER" id="PTHR24305">
    <property type="entry name" value="CYTOCHROME P450"/>
    <property type="match status" value="1"/>
</dbReference>
<keyword evidence="8" id="KW-1185">Reference proteome</keyword>
<dbReference type="EMBL" id="JANPWZ010000368">
    <property type="protein sequence ID" value="KAJ3577450.1"/>
    <property type="molecule type" value="Genomic_DNA"/>
</dbReference>
<dbReference type="Proteomes" id="UP001148614">
    <property type="component" value="Unassembled WGS sequence"/>
</dbReference>
<keyword evidence="6" id="KW-0503">Monooxygenase</keyword>
<dbReference type="Pfam" id="PF00067">
    <property type="entry name" value="p450"/>
    <property type="match status" value="1"/>
</dbReference>
<evidence type="ECO:0000256" key="1">
    <source>
        <dbReference type="ARBA" id="ARBA00001971"/>
    </source>
</evidence>
<dbReference type="PANTHER" id="PTHR24305:SF172">
    <property type="entry name" value="P450, PUTATIVE (EUROFUNG)-RELATED"/>
    <property type="match status" value="1"/>
</dbReference>
<dbReference type="InterPro" id="IPR036396">
    <property type="entry name" value="Cyt_P450_sf"/>
</dbReference>
<protein>
    <recommendedName>
        <fullName evidence="9">Cytochrome P450</fullName>
    </recommendedName>
</protein>